<dbReference type="AlphaFoldDB" id="L1JMC6"/>
<dbReference type="GO" id="GO:0006096">
    <property type="term" value="P:glycolytic process"/>
    <property type="evidence" value="ECO:0007669"/>
    <property type="project" value="UniProtKB-KW"/>
</dbReference>
<dbReference type="Proteomes" id="UP000011087">
    <property type="component" value="Unassembled WGS sequence"/>
</dbReference>
<gene>
    <name evidence="7" type="ORF">GUITHDRAFT_157400</name>
</gene>
<sequence length="465" mass="50399">MGVCWVLIDGVGDIGRGGGSGAGGEGGEEEEESVKRSLLDIAQMDACCSVASSGISGLMDPVQAGLACGSDTAHLSMFGYDPRKYYRGRGAFETMGAGLDMQPGDIAFKCNFAYLGKDGIVESRRADRNFENVGPILCDFLNGIAIPSFPQHSVAVKYATEHRCGLRVRGPSLSDNITGTDPLKDKLPLRRSCPLDSSEEAELTAKLVNSLSQAITEALQDHQINKDRVEQGKLPANAVLLRGCGARVKVPTFEEKHGMRSFMIAPTCLIRGLGMSLEMDIVDAPGATGDYHTDLQSKARTALATFKKKTPEYELGFVHVKAVDDAGHDKSAELKLKFLKKVDNMIGELAKGLAEIEQETGKPFVICVTGDHSTPVAYGDHSAEPVPFSIAPVKVSHAVLLLSHYHHCFLSDSVMRFDEVSCAQGWLGRFQGLQVMGIIQRFRQSLERVRRGGEEVKRKKTAEPR</sequence>
<keyword evidence="5" id="KW-0324">Glycolysis</keyword>
<dbReference type="GeneID" id="17306454"/>
<reference evidence="8" key="3">
    <citation type="submission" date="2016-03" db="UniProtKB">
        <authorList>
            <consortium name="EnsemblProtists"/>
        </authorList>
    </citation>
    <scope>IDENTIFICATION</scope>
</reference>
<name>L1JMC6_GUITC</name>
<dbReference type="OMA" id="IAFRCNF"/>
<dbReference type="KEGG" id="gtt:GUITHDRAFT_157400"/>
<evidence type="ECO:0000313" key="8">
    <source>
        <dbReference type="EnsemblProtists" id="EKX49751"/>
    </source>
</evidence>
<dbReference type="Pfam" id="PF01676">
    <property type="entry name" value="Metalloenzyme"/>
    <property type="match status" value="1"/>
</dbReference>
<comment type="pathway">
    <text evidence="3">Carbohydrate degradation.</text>
</comment>
<dbReference type="GO" id="GO:0046872">
    <property type="term" value="F:metal ion binding"/>
    <property type="evidence" value="ECO:0007669"/>
    <property type="project" value="InterPro"/>
</dbReference>
<protein>
    <recommendedName>
        <fullName evidence="6">Metalloenzyme domain-containing protein</fullName>
    </recommendedName>
</protein>
<dbReference type="SUPFAM" id="SSF53649">
    <property type="entry name" value="Alkaline phosphatase-like"/>
    <property type="match status" value="1"/>
</dbReference>
<evidence type="ECO:0000259" key="6">
    <source>
        <dbReference type="Pfam" id="PF01676"/>
    </source>
</evidence>
<dbReference type="Pfam" id="PF10143">
    <property type="entry name" value="PhosphMutase"/>
    <property type="match status" value="1"/>
</dbReference>
<comment type="similarity">
    <text evidence="4">Belongs to the BPG-independent phosphoglycerate mutase family. A-PGAM subfamily.</text>
</comment>
<dbReference type="RefSeq" id="XP_005836731.1">
    <property type="nucleotide sequence ID" value="XM_005836674.1"/>
</dbReference>
<dbReference type="PANTHER" id="PTHR31209">
    <property type="entry name" value="COFACTOR-INDEPENDENT PHOSPHOGLYCERATE MUTASE"/>
    <property type="match status" value="1"/>
</dbReference>
<dbReference type="EnsemblProtists" id="EKX49751">
    <property type="protein sequence ID" value="EKX49751"/>
    <property type="gene ID" value="GUITHDRAFT_157400"/>
</dbReference>
<evidence type="ECO:0000313" key="7">
    <source>
        <dbReference type="EMBL" id="EKX49751.1"/>
    </source>
</evidence>
<dbReference type="InterPro" id="IPR042253">
    <property type="entry name" value="Pglycerate_mutase_ApgM_sf"/>
</dbReference>
<dbReference type="CDD" id="cd16011">
    <property type="entry name" value="iPGM_like"/>
    <property type="match status" value="1"/>
</dbReference>
<dbReference type="PaxDb" id="55529-EKX49751"/>
<dbReference type="HOGENOM" id="CLU_034906_0_0_1"/>
<dbReference type="GO" id="GO:0004619">
    <property type="term" value="F:phosphoglycerate mutase activity"/>
    <property type="evidence" value="ECO:0007669"/>
    <property type="project" value="UniProtKB-EC"/>
</dbReference>
<reference evidence="9" key="2">
    <citation type="submission" date="2012-11" db="EMBL/GenBank/DDBJ databases">
        <authorList>
            <person name="Kuo A."/>
            <person name="Curtis B.A."/>
            <person name="Tanifuji G."/>
            <person name="Burki F."/>
            <person name="Gruber A."/>
            <person name="Irimia M."/>
            <person name="Maruyama S."/>
            <person name="Arias M.C."/>
            <person name="Ball S.G."/>
            <person name="Gile G.H."/>
            <person name="Hirakawa Y."/>
            <person name="Hopkins J.F."/>
            <person name="Rensing S.A."/>
            <person name="Schmutz J."/>
            <person name="Symeonidi A."/>
            <person name="Elias M."/>
            <person name="Eveleigh R.J."/>
            <person name="Herman E.K."/>
            <person name="Klute M.J."/>
            <person name="Nakayama T."/>
            <person name="Obornik M."/>
            <person name="Reyes-Prieto A."/>
            <person name="Armbrust E.V."/>
            <person name="Aves S.J."/>
            <person name="Beiko R.G."/>
            <person name="Coutinho P."/>
            <person name="Dacks J.B."/>
            <person name="Durnford D.G."/>
            <person name="Fast N.M."/>
            <person name="Green B.R."/>
            <person name="Grisdale C."/>
            <person name="Hempe F."/>
            <person name="Henrissat B."/>
            <person name="Hoppner M.P."/>
            <person name="Ishida K.-I."/>
            <person name="Kim E."/>
            <person name="Koreny L."/>
            <person name="Kroth P.G."/>
            <person name="Liu Y."/>
            <person name="Malik S.-B."/>
            <person name="Maier U.G."/>
            <person name="McRose D."/>
            <person name="Mock T."/>
            <person name="Neilson J.A."/>
            <person name="Onodera N.T."/>
            <person name="Poole A.M."/>
            <person name="Pritham E.J."/>
            <person name="Richards T.A."/>
            <person name="Rocap G."/>
            <person name="Roy S.W."/>
            <person name="Sarai C."/>
            <person name="Schaack S."/>
            <person name="Shirato S."/>
            <person name="Slamovits C.H."/>
            <person name="Spencer D.F."/>
            <person name="Suzuki S."/>
            <person name="Worden A.Z."/>
            <person name="Zauner S."/>
            <person name="Barry K."/>
            <person name="Bell C."/>
            <person name="Bharti A.K."/>
            <person name="Crow J.A."/>
            <person name="Grimwood J."/>
            <person name="Kramer R."/>
            <person name="Lindquist E."/>
            <person name="Lucas S."/>
            <person name="Salamov A."/>
            <person name="McFadden G.I."/>
            <person name="Lane C.E."/>
            <person name="Keeling P.J."/>
            <person name="Gray M.W."/>
            <person name="Grigoriev I.V."/>
            <person name="Archibald J.M."/>
        </authorList>
    </citation>
    <scope>NUCLEOTIDE SEQUENCE</scope>
    <source>
        <strain evidence="9">CCMP2712</strain>
    </source>
</reference>
<dbReference type="STRING" id="905079.L1JMC6"/>
<reference evidence="7 9" key="1">
    <citation type="journal article" date="2012" name="Nature">
        <title>Algal genomes reveal evolutionary mosaicism and the fate of nucleomorphs.</title>
        <authorList>
            <consortium name="DOE Joint Genome Institute"/>
            <person name="Curtis B.A."/>
            <person name="Tanifuji G."/>
            <person name="Burki F."/>
            <person name="Gruber A."/>
            <person name="Irimia M."/>
            <person name="Maruyama S."/>
            <person name="Arias M.C."/>
            <person name="Ball S.G."/>
            <person name="Gile G.H."/>
            <person name="Hirakawa Y."/>
            <person name="Hopkins J.F."/>
            <person name="Kuo A."/>
            <person name="Rensing S.A."/>
            <person name="Schmutz J."/>
            <person name="Symeonidi A."/>
            <person name="Elias M."/>
            <person name="Eveleigh R.J."/>
            <person name="Herman E.K."/>
            <person name="Klute M.J."/>
            <person name="Nakayama T."/>
            <person name="Obornik M."/>
            <person name="Reyes-Prieto A."/>
            <person name="Armbrust E.V."/>
            <person name="Aves S.J."/>
            <person name="Beiko R.G."/>
            <person name="Coutinho P."/>
            <person name="Dacks J.B."/>
            <person name="Durnford D.G."/>
            <person name="Fast N.M."/>
            <person name="Green B.R."/>
            <person name="Grisdale C.J."/>
            <person name="Hempel F."/>
            <person name="Henrissat B."/>
            <person name="Hoppner M.P."/>
            <person name="Ishida K."/>
            <person name="Kim E."/>
            <person name="Koreny L."/>
            <person name="Kroth P.G."/>
            <person name="Liu Y."/>
            <person name="Malik S.B."/>
            <person name="Maier U.G."/>
            <person name="McRose D."/>
            <person name="Mock T."/>
            <person name="Neilson J.A."/>
            <person name="Onodera N.T."/>
            <person name="Poole A.M."/>
            <person name="Pritham E.J."/>
            <person name="Richards T.A."/>
            <person name="Rocap G."/>
            <person name="Roy S.W."/>
            <person name="Sarai C."/>
            <person name="Schaack S."/>
            <person name="Shirato S."/>
            <person name="Slamovits C.H."/>
            <person name="Spencer D.F."/>
            <person name="Suzuki S."/>
            <person name="Worden A.Z."/>
            <person name="Zauner S."/>
            <person name="Barry K."/>
            <person name="Bell C."/>
            <person name="Bharti A.K."/>
            <person name="Crow J.A."/>
            <person name="Grimwood J."/>
            <person name="Kramer R."/>
            <person name="Lindquist E."/>
            <person name="Lucas S."/>
            <person name="Salamov A."/>
            <person name="McFadden G.I."/>
            <person name="Lane C.E."/>
            <person name="Keeling P.J."/>
            <person name="Gray M.W."/>
            <person name="Grigoriev I.V."/>
            <person name="Archibald J.M."/>
        </authorList>
    </citation>
    <scope>NUCLEOTIDE SEQUENCE</scope>
    <source>
        <strain evidence="7 9">CCMP2712</strain>
    </source>
</reference>
<comment type="function">
    <text evidence="2">Catalyzes the interconversion of 2-phosphoglycerate and 3-phosphoglycerate.</text>
</comment>
<dbReference type="eggNOG" id="ENOG502QR26">
    <property type="taxonomic scope" value="Eukaryota"/>
</dbReference>
<dbReference type="PANTHER" id="PTHR31209:SF0">
    <property type="entry name" value="METALLOENZYME DOMAIN-CONTAINING PROTEIN"/>
    <property type="match status" value="1"/>
</dbReference>
<organism evidence="7">
    <name type="scientific">Guillardia theta (strain CCMP2712)</name>
    <name type="common">Cryptophyte</name>
    <dbReference type="NCBI Taxonomy" id="905079"/>
    <lineage>
        <taxon>Eukaryota</taxon>
        <taxon>Cryptophyceae</taxon>
        <taxon>Pyrenomonadales</taxon>
        <taxon>Geminigeraceae</taxon>
        <taxon>Guillardia</taxon>
    </lineage>
</organism>
<comment type="catalytic activity">
    <reaction evidence="1">
        <text>(2R)-2-phosphoglycerate = (2R)-3-phosphoglycerate</text>
        <dbReference type="Rhea" id="RHEA:15901"/>
        <dbReference type="ChEBI" id="CHEBI:58272"/>
        <dbReference type="ChEBI" id="CHEBI:58289"/>
        <dbReference type="EC" id="5.4.2.12"/>
    </reaction>
</comment>
<evidence type="ECO:0000256" key="4">
    <source>
        <dbReference type="ARBA" id="ARBA00005524"/>
    </source>
</evidence>
<dbReference type="InterPro" id="IPR006124">
    <property type="entry name" value="Metalloenzyme"/>
</dbReference>
<evidence type="ECO:0000256" key="2">
    <source>
        <dbReference type="ARBA" id="ARBA00002315"/>
    </source>
</evidence>
<proteinExistence type="inferred from homology"/>
<keyword evidence="9" id="KW-1185">Reference proteome</keyword>
<dbReference type="OrthoDB" id="113620at2759"/>
<evidence type="ECO:0000313" key="9">
    <source>
        <dbReference type="Proteomes" id="UP000011087"/>
    </source>
</evidence>
<dbReference type="Gene3D" id="3.40.720.10">
    <property type="entry name" value="Alkaline Phosphatase, subunit A"/>
    <property type="match status" value="1"/>
</dbReference>
<dbReference type="InterPro" id="IPR004456">
    <property type="entry name" value="Pglycerate_mutase_ApgM"/>
</dbReference>
<dbReference type="InterPro" id="IPR017850">
    <property type="entry name" value="Alkaline_phosphatase_core_sf"/>
</dbReference>
<feature type="domain" description="Metalloenzyme" evidence="6">
    <location>
        <begin position="33"/>
        <end position="397"/>
    </location>
</feature>
<evidence type="ECO:0000256" key="1">
    <source>
        <dbReference type="ARBA" id="ARBA00000370"/>
    </source>
</evidence>
<dbReference type="EMBL" id="JH992981">
    <property type="protein sequence ID" value="EKX49751.1"/>
    <property type="molecule type" value="Genomic_DNA"/>
</dbReference>
<dbReference type="Gene3D" id="3.30.70.2130">
    <property type="entry name" value="Metalloenzyme domain"/>
    <property type="match status" value="1"/>
</dbReference>
<evidence type="ECO:0000256" key="5">
    <source>
        <dbReference type="ARBA" id="ARBA00023152"/>
    </source>
</evidence>
<accession>L1JMC6</accession>
<dbReference type="PIRSF" id="PIRSF006392">
    <property type="entry name" value="IPGAM_arch"/>
    <property type="match status" value="1"/>
</dbReference>
<evidence type="ECO:0000256" key="3">
    <source>
        <dbReference type="ARBA" id="ARBA00004921"/>
    </source>
</evidence>